<evidence type="ECO:0000256" key="1">
    <source>
        <dbReference type="SAM" id="MobiDB-lite"/>
    </source>
</evidence>
<name>A0A1Y1ZQS1_9PLEO</name>
<dbReference type="EMBL" id="MCFA01000049">
    <property type="protein sequence ID" value="ORY12602.1"/>
    <property type="molecule type" value="Genomic_DNA"/>
</dbReference>
<evidence type="ECO:0000313" key="3">
    <source>
        <dbReference type="EMBL" id="ORY12602.1"/>
    </source>
</evidence>
<feature type="region of interest" description="Disordered" evidence="1">
    <location>
        <begin position="1406"/>
        <end position="1440"/>
    </location>
</feature>
<gene>
    <name evidence="3" type="ORF">BCR34DRAFT_600495</name>
</gene>
<sequence>MEEGNNPVGLLTKSEGNLNPLDLLAEDEDEPVKLLQDDKLNNFWTEFITKAGEITSPVVTGSGDSKVVKCSNTKFWGCEFSSTKVLEAFDLKSSADEHSLVLGLESLSDKAKSLTINDILDQFGVDVTELKSPVGPIVSAFKEKGPTFQVDASSGSKNGQWIITTLPNTLEIATALTFRLNLGQLVEFGETVRVELQKRLGIEVPEFKFSGDRLPRLRLKNKTFVFKKNGSLTTGSLCEFIVQIPVKGYLINLKIDSGGRLGASLLNDGGTFGDLRNLLSEPPSQDETTPEDSSSKDFFGDSRLWCVSADVPSDPEEKVTFTIGFILKFNLEGRDLNIALHYDSSDQTFSGSLLFKNMFTTRLNPDFDDLTDIPRDVLQRLPDFFDIADHSPFDALPSSVPTRLTRANILFKKGTGTTKRSTFEFSAAMESSSSSSAEDHAPSDSVPFPFEWTNVSISFRKEWGGGTKALMDINVFSSFQLNPPSDKYQKGVMSINFSYMQGGEGTGGTGAAVAPPGAKWSLTGTAEHIQFGSIVSFFDRNLQGEALDILGKLAIDSLEVTYTFQKNVASSFLFSCTISMGSLLLKLYYQYASTGATKANATAAQLKKVNSPGNNPNLSPMSVPKGQAQNDRATFWQLDAYLDTATRGATIGSIADSIMDNASANIPPFVSDIEVNPPNPSAKLITIHAGKTTKTDATTKKIIERATFLLSVSISTVEFTFAQVSVGVEQGTGRRPLSAAKNTKRLLRLSVGRLPFIDSIPIVKELPQPYQELQYMWSPALGLSRDEVAALNEKLELEGSDNKLYFKSVTRAAQDPNASTDPIVLLEGHHFVVVNNNQAIIDHIFKPTPKPAGEAPVAPPGARVATITNRTTESPAPAAAAPQKVSTEEAPPSKGALRKSTPFVTIDAISFQYKKSRLWIFIDGTVALGPLQFSLIGFGVGLKLDGVKLNDLSTITKALDGIDFQLRGMEVAFDKPPILIAGCFYHDIIERNEQIENTYRGGIAVTVPPYTFVAVGEYAEVETKTGSFKSVFVFAKLDGPIIDFEFAILRGLRIGFGYNSMVRSPAVEELHDFPLLSNGSSEGAGNHPMKILENMRGGDNPWVQLKSDAYWLAFGFTISSFNIISATAVALVQFRDGGPIFSIMGNLTCSMPPDPPSPYARLFYVEIDLYAELNLVEDCFKVLAALAPSSFVYVPMARLHGGLALYSFFGRNPHAGDWVFTVGGYHRSFKKPEHYPVVRRVGLDFNIDIISIRGEGYFAITPKAVMAGAMIRCELHIGPVFAWLDAAFDAMVQFDPMHYWVSMHVEVGVECDIPLLFFTLHIRISLGAYLEIEGPDFGGTAYVDFWFFSFSFDFGAKGRPPAPISLQQFYELCEKSGPPDNSSAGKATGDLIVQLKVSLEDGAFAMPSEDKKPATPSSPEDAGTLVKADKTPNPPDDTGAGAKWFVKGGSFSFRVSSVFALTESFMETEDSAQRDKDGNMLSQEEQLKKPTLMKEVLPKPSTSHLSSMPMQLSAEKDGPNGIVSKLVISIRDVDEADHEISISDFKPSFVVKPMAQALWADPVSAPPDRLSADKGTIDLPMAVTLEAPDPVLALAKVPAFNATDMAKACAGANQIPGLPAVTQAEVLPLVDDDVSPLAEKWAGTKQTWIDSSTQNLELANTISALCSSVLGWEKLAEEAAGPTVGTVPAVADSWKLPVKLPERLVRGTKREDVGIQDGLENFYLELPRMTVAAA</sequence>
<evidence type="ECO:0000313" key="4">
    <source>
        <dbReference type="Proteomes" id="UP000193144"/>
    </source>
</evidence>
<keyword evidence="4" id="KW-1185">Reference proteome</keyword>
<evidence type="ECO:0000259" key="2">
    <source>
        <dbReference type="Pfam" id="PF20248"/>
    </source>
</evidence>
<comment type="caution">
    <text evidence="3">The sequence shown here is derived from an EMBL/GenBank/DDBJ whole genome shotgun (WGS) entry which is preliminary data.</text>
</comment>
<dbReference type="STRING" id="1231657.A0A1Y1ZQS1"/>
<reference evidence="3 4" key="1">
    <citation type="submission" date="2016-07" db="EMBL/GenBank/DDBJ databases">
        <title>Pervasive Adenine N6-methylation of Active Genes in Fungi.</title>
        <authorList>
            <consortium name="DOE Joint Genome Institute"/>
            <person name="Mondo S.J."/>
            <person name="Dannebaum R.O."/>
            <person name="Kuo R.C."/>
            <person name="Labutti K."/>
            <person name="Haridas S."/>
            <person name="Kuo A."/>
            <person name="Salamov A."/>
            <person name="Ahrendt S.R."/>
            <person name="Lipzen A."/>
            <person name="Sullivan W."/>
            <person name="Andreopoulos W.B."/>
            <person name="Clum A."/>
            <person name="Lindquist E."/>
            <person name="Daum C."/>
            <person name="Ramamoorthy G.K."/>
            <person name="Gryganskyi A."/>
            <person name="Culley D."/>
            <person name="Magnuson J.K."/>
            <person name="James T.Y."/>
            <person name="O'Malley M.A."/>
            <person name="Stajich J.E."/>
            <person name="Spatafora J.W."/>
            <person name="Visel A."/>
            <person name="Grigoriev I.V."/>
        </authorList>
    </citation>
    <scope>NUCLEOTIDE SEQUENCE [LARGE SCALE GENOMIC DNA]</scope>
    <source>
        <strain evidence="3 4">CBS 115471</strain>
    </source>
</reference>
<dbReference type="Proteomes" id="UP000193144">
    <property type="component" value="Unassembled WGS sequence"/>
</dbReference>
<accession>A0A1Y1ZQS1</accession>
<dbReference type="InterPro" id="IPR046538">
    <property type="entry name" value="DUF6603"/>
</dbReference>
<dbReference type="OrthoDB" id="5352492at2759"/>
<feature type="domain" description="DUF6603" evidence="2">
    <location>
        <begin position="899"/>
        <end position="1454"/>
    </location>
</feature>
<feature type="region of interest" description="Disordered" evidence="1">
    <location>
        <begin position="277"/>
        <end position="297"/>
    </location>
</feature>
<proteinExistence type="predicted"/>
<dbReference type="Pfam" id="PF20248">
    <property type="entry name" value="DUF6603"/>
    <property type="match status" value="1"/>
</dbReference>
<organism evidence="3 4">
    <name type="scientific">Clohesyomyces aquaticus</name>
    <dbReference type="NCBI Taxonomy" id="1231657"/>
    <lineage>
        <taxon>Eukaryota</taxon>
        <taxon>Fungi</taxon>
        <taxon>Dikarya</taxon>
        <taxon>Ascomycota</taxon>
        <taxon>Pezizomycotina</taxon>
        <taxon>Dothideomycetes</taxon>
        <taxon>Pleosporomycetidae</taxon>
        <taxon>Pleosporales</taxon>
        <taxon>Lindgomycetaceae</taxon>
        <taxon>Clohesyomyces</taxon>
    </lineage>
</organism>
<protein>
    <recommendedName>
        <fullName evidence="2">DUF6603 domain-containing protein</fullName>
    </recommendedName>
</protein>
<feature type="region of interest" description="Disordered" evidence="1">
    <location>
        <begin position="873"/>
        <end position="897"/>
    </location>
</feature>